<dbReference type="AlphaFoldDB" id="A0AAV2NDA3"/>
<organism evidence="2 3">
    <name type="scientific">Lasius platythorax</name>
    <dbReference type="NCBI Taxonomy" id="488582"/>
    <lineage>
        <taxon>Eukaryota</taxon>
        <taxon>Metazoa</taxon>
        <taxon>Ecdysozoa</taxon>
        <taxon>Arthropoda</taxon>
        <taxon>Hexapoda</taxon>
        <taxon>Insecta</taxon>
        <taxon>Pterygota</taxon>
        <taxon>Neoptera</taxon>
        <taxon>Endopterygota</taxon>
        <taxon>Hymenoptera</taxon>
        <taxon>Apocrita</taxon>
        <taxon>Aculeata</taxon>
        <taxon>Formicoidea</taxon>
        <taxon>Formicidae</taxon>
        <taxon>Formicinae</taxon>
        <taxon>Lasius</taxon>
        <taxon>Lasius</taxon>
    </lineage>
</organism>
<feature type="region of interest" description="Disordered" evidence="1">
    <location>
        <begin position="119"/>
        <end position="139"/>
    </location>
</feature>
<proteinExistence type="predicted"/>
<protein>
    <submittedName>
        <fullName evidence="2">Uncharacterized protein</fullName>
    </submittedName>
</protein>
<dbReference type="EMBL" id="OZ034836">
    <property type="protein sequence ID" value="CAL1677885.1"/>
    <property type="molecule type" value="Genomic_DNA"/>
</dbReference>
<keyword evidence="3" id="KW-1185">Reference proteome</keyword>
<evidence type="ECO:0000313" key="3">
    <source>
        <dbReference type="Proteomes" id="UP001497644"/>
    </source>
</evidence>
<dbReference type="Proteomes" id="UP001497644">
    <property type="component" value="Chromosome 13"/>
</dbReference>
<accession>A0AAV2NDA3</accession>
<gene>
    <name evidence="2" type="ORF">LPLAT_LOCUS3829</name>
</gene>
<reference evidence="2" key="1">
    <citation type="submission" date="2024-04" db="EMBL/GenBank/DDBJ databases">
        <authorList>
            <consortium name="Molecular Ecology Group"/>
        </authorList>
    </citation>
    <scope>NUCLEOTIDE SEQUENCE</scope>
</reference>
<sequence>MGRKAEGGVAKIRTRSRLGASVVGFPPSANLLPFNGRREQCYQHAPAILYRRMAILLVISRGITWHYSPISIDITHTTAFDIRTYRLADRELDREIKFASFCTHSTRESRRLPIMIASTSDAKNPHTGKTSFSTKNAVG</sequence>
<name>A0AAV2NDA3_9HYME</name>
<evidence type="ECO:0000256" key="1">
    <source>
        <dbReference type="SAM" id="MobiDB-lite"/>
    </source>
</evidence>
<evidence type="ECO:0000313" key="2">
    <source>
        <dbReference type="EMBL" id="CAL1677885.1"/>
    </source>
</evidence>